<feature type="region of interest" description="Disordered" evidence="1">
    <location>
        <begin position="158"/>
        <end position="184"/>
    </location>
</feature>
<evidence type="ECO:0000313" key="2">
    <source>
        <dbReference type="EMBL" id="KAB5537210.1"/>
    </source>
</evidence>
<name>A0A5N5L3M3_PANHP</name>
<proteinExistence type="predicted"/>
<feature type="region of interest" description="Disordered" evidence="1">
    <location>
        <begin position="1"/>
        <end position="76"/>
    </location>
</feature>
<evidence type="ECO:0000256" key="1">
    <source>
        <dbReference type="SAM" id="MobiDB-lite"/>
    </source>
</evidence>
<reference evidence="2 3" key="1">
    <citation type="submission" date="2019-06" db="EMBL/GenBank/DDBJ databases">
        <title>A chromosome-scale genome assembly of the striped catfish, Pangasianodon hypophthalmus.</title>
        <authorList>
            <person name="Wen M."/>
            <person name="Zahm M."/>
            <person name="Roques C."/>
            <person name="Cabau C."/>
            <person name="Klopp C."/>
            <person name="Donnadieu C."/>
            <person name="Jouanno E."/>
            <person name="Avarre J.-C."/>
            <person name="Campet M."/>
            <person name="Ha T.T.T."/>
            <person name="Dugue R."/>
            <person name="Lampietro C."/>
            <person name="Louis A."/>
            <person name="Herpin A."/>
            <person name="Echchiki A."/>
            <person name="Berthelot C."/>
            <person name="Parey E."/>
            <person name="Roest-Crollius H."/>
            <person name="Braasch I."/>
            <person name="Postlethwait J."/>
            <person name="Bobe J."/>
            <person name="Montfort J."/>
            <person name="Bouchez O."/>
            <person name="Begum T."/>
            <person name="Schartl M."/>
            <person name="Guiguen Y."/>
        </authorList>
    </citation>
    <scope>NUCLEOTIDE SEQUENCE [LARGE SCALE GENOMIC DNA]</scope>
    <source>
        <strain evidence="2 3">Indonesia</strain>
        <tissue evidence="2">Blood</tissue>
    </source>
</reference>
<organism evidence="2 3">
    <name type="scientific">Pangasianodon hypophthalmus</name>
    <name type="common">Striped catfish</name>
    <name type="synonym">Helicophagus hypophthalmus</name>
    <dbReference type="NCBI Taxonomy" id="310915"/>
    <lineage>
        <taxon>Eukaryota</taxon>
        <taxon>Metazoa</taxon>
        <taxon>Chordata</taxon>
        <taxon>Craniata</taxon>
        <taxon>Vertebrata</taxon>
        <taxon>Euteleostomi</taxon>
        <taxon>Actinopterygii</taxon>
        <taxon>Neopterygii</taxon>
        <taxon>Teleostei</taxon>
        <taxon>Ostariophysi</taxon>
        <taxon>Siluriformes</taxon>
        <taxon>Pangasiidae</taxon>
        <taxon>Pangasianodon</taxon>
    </lineage>
</organism>
<accession>A0A5N5L3M3</accession>
<feature type="compositionally biased region" description="Basic and acidic residues" evidence="1">
    <location>
        <begin position="8"/>
        <end position="19"/>
    </location>
</feature>
<gene>
    <name evidence="2" type="ORF">PHYPO_G00116240</name>
</gene>
<dbReference type="AlphaFoldDB" id="A0A5N5L3M3"/>
<sequence length="184" mass="20940">MSSRRARRGEDGEKKRGSRGESFVQPRKRETDAAPAETQRTALVLPVHVMDRPGKSSPCENKTPKRRKDPHRTGQLLKENQSIRVFFFISGRKTIFRTNLYSRFFGLDSLGCSEPILFTAPARTESEVEVASIPARFRRQVGNASVYLRLFLRPPRPVPAEKEEKEETRGAATGLRDRGLTIWD</sequence>
<comment type="caution">
    <text evidence="2">The sequence shown here is derived from an EMBL/GenBank/DDBJ whole genome shotgun (WGS) entry which is preliminary data.</text>
</comment>
<feature type="compositionally biased region" description="Basic and acidic residues" evidence="1">
    <location>
        <begin position="159"/>
        <end position="184"/>
    </location>
</feature>
<evidence type="ECO:0000313" key="3">
    <source>
        <dbReference type="Proteomes" id="UP000327468"/>
    </source>
</evidence>
<keyword evidence="3" id="KW-1185">Reference proteome</keyword>
<dbReference type="Proteomes" id="UP000327468">
    <property type="component" value="Chromosome 20"/>
</dbReference>
<dbReference type="EMBL" id="VFJC01000021">
    <property type="protein sequence ID" value="KAB5537210.1"/>
    <property type="molecule type" value="Genomic_DNA"/>
</dbReference>
<protein>
    <submittedName>
        <fullName evidence="2">Uncharacterized protein</fullName>
    </submittedName>
</protein>